<dbReference type="InterPro" id="IPR027417">
    <property type="entry name" value="P-loop_NTPase"/>
</dbReference>
<evidence type="ECO:0000256" key="2">
    <source>
        <dbReference type="ARBA" id="ARBA00005814"/>
    </source>
</evidence>
<dbReference type="GO" id="GO:0140359">
    <property type="term" value="F:ABC-type transporter activity"/>
    <property type="evidence" value="ECO:0007669"/>
    <property type="project" value="InterPro"/>
</dbReference>
<keyword evidence="6" id="KW-0067">ATP-binding</keyword>
<evidence type="ECO:0000256" key="3">
    <source>
        <dbReference type="ARBA" id="ARBA00022448"/>
    </source>
</evidence>
<keyword evidence="3" id="KW-0813">Transport</keyword>
<keyword evidence="7 10" id="KW-1133">Transmembrane helix</keyword>
<dbReference type="GO" id="GO:0030659">
    <property type="term" value="C:cytoplasmic vesicle membrane"/>
    <property type="evidence" value="ECO:0007669"/>
    <property type="project" value="TreeGrafter"/>
</dbReference>
<dbReference type="EMBL" id="LC322272">
    <property type="protein sequence ID" value="BBB02495.1"/>
    <property type="molecule type" value="mRNA"/>
</dbReference>
<dbReference type="PROSITE" id="PS50893">
    <property type="entry name" value="ABC_TRANSPORTER_2"/>
    <property type="match status" value="1"/>
</dbReference>
<evidence type="ECO:0000256" key="4">
    <source>
        <dbReference type="ARBA" id="ARBA00022692"/>
    </source>
</evidence>
<dbReference type="GO" id="GO:0016887">
    <property type="term" value="F:ATP hydrolysis activity"/>
    <property type="evidence" value="ECO:0007669"/>
    <property type="project" value="InterPro"/>
</dbReference>
<keyword evidence="5" id="KW-0547">Nucleotide-binding</keyword>
<dbReference type="InterPro" id="IPR013525">
    <property type="entry name" value="ABC2_TM"/>
</dbReference>
<reference evidence="12" key="1">
    <citation type="submission" date="2017-09" db="EMBL/GenBank/DDBJ databases">
        <title>Molecular characterization of eye pigmentation-related ABC transporter genes in the ladybird beetle Harmonia axyridis reveals striking gene duplication of the white gene.</title>
        <authorList>
            <person name="Tsuji T."/>
            <person name="Gotoh H."/>
            <person name="Morita S."/>
            <person name="Hirata J."/>
            <person name="Yaginuma T."/>
            <person name="Toyoda A."/>
            <person name="Niimi T."/>
        </authorList>
    </citation>
    <scope>NUCLEOTIDE SEQUENCE</scope>
</reference>
<accession>A0A2Z5TXL6</accession>
<dbReference type="Pfam" id="PF00005">
    <property type="entry name" value="ABC_tran"/>
    <property type="match status" value="1"/>
</dbReference>
<dbReference type="InterPro" id="IPR003593">
    <property type="entry name" value="AAA+_ATPase"/>
</dbReference>
<evidence type="ECO:0000256" key="10">
    <source>
        <dbReference type="SAM" id="Phobius"/>
    </source>
</evidence>
<dbReference type="InterPro" id="IPR017871">
    <property type="entry name" value="ABC_transporter-like_CS"/>
</dbReference>
<dbReference type="Pfam" id="PF19055">
    <property type="entry name" value="ABC2_membrane_7"/>
    <property type="match status" value="1"/>
</dbReference>
<dbReference type="Pfam" id="PF01061">
    <property type="entry name" value="ABC2_membrane"/>
    <property type="match status" value="1"/>
</dbReference>
<dbReference type="SUPFAM" id="SSF52540">
    <property type="entry name" value="P-loop containing nucleoside triphosphate hydrolases"/>
    <property type="match status" value="1"/>
</dbReference>
<comment type="similarity">
    <text evidence="2">Belongs to the ABC transporter superfamily. ABCG family. Eye pigment precursor importer (TC 3.A.1.204) subfamily.</text>
</comment>
<dbReference type="AlphaFoldDB" id="A0A2Z5TXL6"/>
<keyword evidence="8 10" id="KW-0472">Membrane</keyword>
<feature type="domain" description="ABC transporter" evidence="11">
    <location>
        <begin position="55"/>
        <end position="312"/>
    </location>
</feature>
<dbReference type="GO" id="GO:0005524">
    <property type="term" value="F:ATP binding"/>
    <property type="evidence" value="ECO:0007669"/>
    <property type="project" value="UniProtKB-KW"/>
</dbReference>
<proteinExistence type="evidence at transcript level"/>
<evidence type="ECO:0000256" key="7">
    <source>
        <dbReference type="ARBA" id="ARBA00022989"/>
    </source>
</evidence>
<evidence type="ECO:0000256" key="1">
    <source>
        <dbReference type="ARBA" id="ARBA00004141"/>
    </source>
</evidence>
<feature type="transmembrane region" description="Helical" evidence="10">
    <location>
        <begin position="550"/>
        <end position="567"/>
    </location>
</feature>
<keyword evidence="4 10" id="KW-0812">Transmembrane</keyword>
<dbReference type="SMART" id="SM00382">
    <property type="entry name" value="AAA"/>
    <property type="match status" value="1"/>
</dbReference>
<sequence length="668" mass="75496">MKEYLESLIRSDKTDTYKAAGVIDQNLAEWKEEMEHKTNELIPVKDPITFSWYDITAQSIHEETEHPHRLMCWCSAGERQRNKMILKNVSGIAHPGELFVLMGSSGAGKTTLLNCVTFRNIRSLKITGLVRVNDTLVNQTELAGQSAYVQQDDLFVPCLTVKEHMIFQARLRMDSCYTYEDKLHRIEELLNQLSLTKCQNVVIGLPGVVKGISGGERKRLALASELLMNPSLLFCDEPTTGLDSFMALNVMQTLKTLAASGRTVICTVHQPSSELFELFDKICLMAEGRTAFLGTRSEADDFFTKLKAPCPLNFSPADYYIQILSIIPGKEDLCKKNVNCICDAFERSSGGIKLRKACRSTKYEPSGEQWEIKSSPISPYKVGWWEQFKAVFWRCWLGIRKNKKITRLKFLSYLSVTVLISALYYNQVLNTQGVRNICGALFLFLTNSTFKNLSGVIVTFCSELPLFLREHKNGMYRTDVYFLSKSLADIPWFSFLNAMFTGTCYIFIGMNPTVPRFLTAIGITLLVTYTVLGVGYILSVSTPSVHIAQQLIAATVTPFLILGGYFLDIRSIPYYLTWLSDLSWFKWANEALLINQWENVKNITCTDQLSDCMRNGMQVLEEYGVAGPDIGDPHSQFIVAIIMLVILCISSRTIAFLILLYKAYNYDG</sequence>
<feature type="transmembrane region" description="Helical" evidence="10">
    <location>
        <begin position="514"/>
        <end position="538"/>
    </location>
</feature>
<dbReference type="PROSITE" id="PS00211">
    <property type="entry name" value="ABC_TRANSPORTER_1"/>
    <property type="match status" value="1"/>
</dbReference>
<evidence type="ECO:0000256" key="6">
    <source>
        <dbReference type="ARBA" id="ARBA00022840"/>
    </source>
</evidence>
<name>A0A2Z5TXL6_HARAX</name>
<dbReference type="GO" id="GO:0005886">
    <property type="term" value="C:plasma membrane"/>
    <property type="evidence" value="ECO:0007669"/>
    <property type="project" value="TreeGrafter"/>
</dbReference>
<feature type="transmembrane region" description="Helical" evidence="10">
    <location>
        <begin position="489"/>
        <end position="508"/>
    </location>
</feature>
<evidence type="ECO:0000313" key="12">
    <source>
        <dbReference type="EMBL" id="BBB02495.1"/>
    </source>
</evidence>
<evidence type="ECO:0000256" key="9">
    <source>
        <dbReference type="ARBA" id="ARBA00039188"/>
    </source>
</evidence>
<dbReference type="PANTHER" id="PTHR48041:SF129">
    <property type="entry name" value="PROTEIN WHITE"/>
    <property type="match status" value="1"/>
</dbReference>
<dbReference type="InterPro" id="IPR050352">
    <property type="entry name" value="ABCG_transporters"/>
</dbReference>
<comment type="subcellular location">
    <subcellularLocation>
        <location evidence="1">Membrane</location>
        <topology evidence="1">Multi-pass membrane protein</topology>
    </subcellularLocation>
</comment>
<protein>
    <recommendedName>
        <fullName evidence="9">Protein white</fullName>
    </recommendedName>
</protein>
<dbReference type="CDD" id="cd03213">
    <property type="entry name" value="ABCG_EPDR"/>
    <property type="match status" value="1"/>
</dbReference>
<feature type="transmembrane region" description="Helical" evidence="10">
    <location>
        <begin position="637"/>
        <end position="661"/>
    </location>
</feature>
<evidence type="ECO:0000259" key="11">
    <source>
        <dbReference type="PROSITE" id="PS50893"/>
    </source>
</evidence>
<dbReference type="PANTHER" id="PTHR48041">
    <property type="entry name" value="ABC TRANSPORTER G FAMILY MEMBER 28"/>
    <property type="match status" value="1"/>
</dbReference>
<organism evidence="12">
    <name type="scientific">Harmonia axyridis</name>
    <name type="common">Multicolored Asian lady beetle</name>
    <name type="synonym">Coccinella axyridis</name>
    <dbReference type="NCBI Taxonomy" id="115357"/>
    <lineage>
        <taxon>Eukaryota</taxon>
        <taxon>Metazoa</taxon>
        <taxon>Ecdysozoa</taxon>
        <taxon>Arthropoda</taxon>
        <taxon>Hexapoda</taxon>
        <taxon>Insecta</taxon>
        <taxon>Pterygota</taxon>
        <taxon>Neoptera</taxon>
        <taxon>Endopterygota</taxon>
        <taxon>Coleoptera</taxon>
        <taxon>Polyphaga</taxon>
        <taxon>Cucujiformia</taxon>
        <taxon>Coccinelloidea</taxon>
        <taxon>Coccinellidae</taxon>
        <taxon>Coccinellinae</taxon>
        <taxon>Coccinellini</taxon>
        <taxon>Harmonia</taxon>
    </lineage>
</organism>
<evidence type="ECO:0000256" key="5">
    <source>
        <dbReference type="ARBA" id="ARBA00022741"/>
    </source>
</evidence>
<gene>
    <name evidence="12" type="primary">Ha-w-1</name>
</gene>
<feature type="transmembrane region" description="Helical" evidence="10">
    <location>
        <begin position="410"/>
        <end position="429"/>
    </location>
</feature>
<dbReference type="Gene3D" id="3.40.50.300">
    <property type="entry name" value="P-loop containing nucleotide triphosphate hydrolases"/>
    <property type="match status" value="1"/>
</dbReference>
<dbReference type="InterPro" id="IPR003439">
    <property type="entry name" value="ABC_transporter-like_ATP-bd"/>
</dbReference>
<evidence type="ECO:0000256" key="8">
    <source>
        <dbReference type="ARBA" id="ARBA00023136"/>
    </source>
</evidence>
<dbReference type="InterPro" id="IPR043926">
    <property type="entry name" value="ABCG_dom"/>
</dbReference>